<dbReference type="AlphaFoldDB" id="A0AAV2HE86"/>
<feature type="non-terminal residue" evidence="8">
    <location>
        <position position="155"/>
    </location>
</feature>
<evidence type="ECO:0000256" key="3">
    <source>
        <dbReference type="ARBA" id="ARBA00022692"/>
    </source>
</evidence>
<keyword evidence="3 6" id="KW-0812">Transmembrane</keyword>
<accession>A0AAV2HE86</accession>
<organism evidence="8 9">
    <name type="scientific">Lymnaea stagnalis</name>
    <name type="common">Great pond snail</name>
    <name type="synonym">Helix stagnalis</name>
    <dbReference type="NCBI Taxonomy" id="6523"/>
    <lineage>
        <taxon>Eukaryota</taxon>
        <taxon>Metazoa</taxon>
        <taxon>Spiralia</taxon>
        <taxon>Lophotrochozoa</taxon>
        <taxon>Mollusca</taxon>
        <taxon>Gastropoda</taxon>
        <taxon>Heterobranchia</taxon>
        <taxon>Euthyneura</taxon>
        <taxon>Panpulmonata</taxon>
        <taxon>Hygrophila</taxon>
        <taxon>Lymnaeoidea</taxon>
        <taxon>Lymnaeidae</taxon>
        <taxon>Lymnaea</taxon>
    </lineage>
</organism>
<comment type="caution">
    <text evidence="8">The sequence shown here is derived from an EMBL/GenBank/DDBJ whole genome shotgun (WGS) entry which is preliminary data.</text>
</comment>
<evidence type="ECO:0000313" key="8">
    <source>
        <dbReference type="EMBL" id="CAL1531593.1"/>
    </source>
</evidence>
<keyword evidence="4 6" id="KW-1133">Transmembrane helix</keyword>
<evidence type="ECO:0000256" key="5">
    <source>
        <dbReference type="ARBA" id="ARBA00023136"/>
    </source>
</evidence>
<dbReference type="Pfam" id="PF08016">
    <property type="entry name" value="PKD_channel"/>
    <property type="match status" value="1"/>
</dbReference>
<comment type="subcellular location">
    <subcellularLocation>
        <location evidence="1">Membrane</location>
        <topology evidence="1">Multi-pass membrane protein</topology>
    </subcellularLocation>
</comment>
<feature type="transmembrane region" description="Helical" evidence="6">
    <location>
        <begin position="73"/>
        <end position="96"/>
    </location>
</feature>
<comment type="similarity">
    <text evidence="2">Belongs to the polycystin family.</text>
</comment>
<dbReference type="PANTHER" id="PTHR10877">
    <property type="entry name" value="POLYCYSTIN FAMILY MEMBER"/>
    <property type="match status" value="1"/>
</dbReference>
<evidence type="ECO:0000256" key="6">
    <source>
        <dbReference type="SAM" id="Phobius"/>
    </source>
</evidence>
<evidence type="ECO:0000259" key="7">
    <source>
        <dbReference type="Pfam" id="PF08016"/>
    </source>
</evidence>
<dbReference type="Gene3D" id="1.10.287.70">
    <property type="match status" value="1"/>
</dbReference>
<reference evidence="8 9" key="1">
    <citation type="submission" date="2024-04" db="EMBL/GenBank/DDBJ databases">
        <authorList>
            <consortium name="Genoscope - CEA"/>
            <person name="William W."/>
        </authorList>
    </citation>
    <scope>NUCLEOTIDE SEQUENCE [LARGE SCALE GENOMIC DNA]</scope>
</reference>
<dbReference type="PANTHER" id="PTHR10877:SF194">
    <property type="entry name" value="LOCATION OF VULVA DEFECTIVE 1"/>
    <property type="match status" value="1"/>
</dbReference>
<feature type="transmembrane region" description="Helical" evidence="6">
    <location>
        <begin position="12"/>
        <end position="34"/>
    </location>
</feature>
<proteinExistence type="inferred from homology"/>
<dbReference type="InterPro" id="IPR013122">
    <property type="entry name" value="PKD1_2_channel"/>
</dbReference>
<dbReference type="GO" id="GO:0050982">
    <property type="term" value="P:detection of mechanical stimulus"/>
    <property type="evidence" value="ECO:0007669"/>
    <property type="project" value="TreeGrafter"/>
</dbReference>
<feature type="domain" description="Polycystin cation channel PKD1/PKD2" evidence="7">
    <location>
        <begin position="4"/>
        <end position="99"/>
    </location>
</feature>
<sequence>VYYVLKEAAKTLPSFVCYILLILMVFAMVGYILFSRTSEYFKNFIACIETLFTGLLGHSGFKETNLPISEKWITILFFCLFVIFVVVLLTNFFLAILLDLLTASAQVKCAATRPETSLVFIVLWDSILKALGSKRDPRDRLRDNTEQEVAITTEP</sequence>
<dbReference type="Proteomes" id="UP001497497">
    <property type="component" value="Unassembled WGS sequence"/>
</dbReference>
<name>A0AAV2HE86_LYMST</name>
<evidence type="ECO:0000256" key="1">
    <source>
        <dbReference type="ARBA" id="ARBA00004141"/>
    </source>
</evidence>
<keyword evidence="5 6" id="KW-0472">Membrane</keyword>
<protein>
    <recommendedName>
        <fullName evidence="7">Polycystin cation channel PKD1/PKD2 domain-containing protein</fullName>
    </recommendedName>
</protein>
<gene>
    <name evidence="8" type="ORF">GSLYS_00005688001</name>
</gene>
<dbReference type="InterPro" id="IPR051223">
    <property type="entry name" value="Polycystin"/>
</dbReference>
<evidence type="ECO:0000256" key="4">
    <source>
        <dbReference type="ARBA" id="ARBA00022989"/>
    </source>
</evidence>
<evidence type="ECO:0000256" key="2">
    <source>
        <dbReference type="ARBA" id="ARBA00007200"/>
    </source>
</evidence>
<feature type="non-terminal residue" evidence="8">
    <location>
        <position position="1"/>
    </location>
</feature>
<evidence type="ECO:0000313" key="9">
    <source>
        <dbReference type="Proteomes" id="UP001497497"/>
    </source>
</evidence>
<dbReference type="EMBL" id="CAXITT010000093">
    <property type="protein sequence ID" value="CAL1531593.1"/>
    <property type="molecule type" value="Genomic_DNA"/>
</dbReference>
<keyword evidence="9" id="KW-1185">Reference proteome</keyword>
<dbReference type="GO" id="GO:0005262">
    <property type="term" value="F:calcium channel activity"/>
    <property type="evidence" value="ECO:0007669"/>
    <property type="project" value="TreeGrafter"/>
</dbReference>
<dbReference type="GO" id="GO:0016020">
    <property type="term" value="C:membrane"/>
    <property type="evidence" value="ECO:0007669"/>
    <property type="project" value="UniProtKB-SubCell"/>
</dbReference>